<evidence type="ECO:0000259" key="1">
    <source>
        <dbReference type="Pfam" id="PF00144"/>
    </source>
</evidence>
<gene>
    <name evidence="2" type="ORF">B381_06371</name>
</gene>
<dbReference type="EMBL" id="AOBS01000034">
    <property type="protein sequence ID" value="EME01112.1"/>
    <property type="molecule type" value="Genomic_DNA"/>
</dbReference>
<dbReference type="PANTHER" id="PTHR43319">
    <property type="entry name" value="BETA-LACTAMASE-RELATED"/>
    <property type="match status" value="1"/>
</dbReference>
<evidence type="ECO:0000313" key="2">
    <source>
        <dbReference type="EMBL" id="EME01112.1"/>
    </source>
</evidence>
<dbReference type="Proteomes" id="UP000011700">
    <property type="component" value="Unassembled WGS sequence"/>
</dbReference>
<dbReference type="PANTHER" id="PTHR43319:SF3">
    <property type="entry name" value="BETA-LACTAMASE-RELATED DOMAIN-CONTAINING PROTEIN"/>
    <property type="match status" value="1"/>
</dbReference>
<dbReference type="Pfam" id="PF00144">
    <property type="entry name" value="Beta-lactamase"/>
    <property type="match status" value="1"/>
</dbReference>
<dbReference type="SUPFAM" id="SSF56601">
    <property type="entry name" value="beta-lactamase/transpeptidase-like"/>
    <property type="match status" value="1"/>
</dbReference>
<dbReference type="PATRIC" id="fig|1212548.4.peg.1217"/>
<dbReference type="Gene3D" id="3.40.710.10">
    <property type="entry name" value="DD-peptidase/beta-lactamase superfamily"/>
    <property type="match status" value="1"/>
</dbReference>
<dbReference type="AlphaFoldDB" id="M2V5L0"/>
<dbReference type="InterPro" id="IPR012338">
    <property type="entry name" value="Beta-lactam/transpept-like"/>
</dbReference>
<name>M2V5L0_STUST</name>
<protein>
    <submittedName>
        <fullName evidence="2">Carboxylesterase</fullName>
    </submittedName>
</protein>
<evidence type="ECO:0000313" key="3">
    <source>
        <dbReference type="Proteomes" id="UP000011700"/>
    </source>
</evidence>
<proteinExistence type="predicted"/>
<dbReference type="RefSeq" id="WP_003299396.1">
    <property type="nucleotide sequence ID" value="NZ_AOBS01000034.1"/>
</dbReference>
<reference evidence="2 3" key="1">
    <citation type="journal article" date="2013" name="Genome Announc.">
        <title>Draft Genome of Pseudomonas stutzeri Strain NF13, a Nitrogen Fixer Isolated from the Galapagos Rift Hydrothermal Vent.</title>
        <authorList>
            <person name="Pena A."/>
            <person name="Busquets A."/>
            <person name="Gomila M."/>
            <person name="Mayol J."/>
            <person name="Bosch R."/>
            <person name="Nogales B."/>
            <person name="Garcia-Valdes E."/>
            <person name="Bennasar A."/>
            <person name="Lalucat J."/>
        </authorList>
    </citation>
    <scope>NUCLEOTIDE SEQUENCE [LARGE SCALE GENOMIC DNA]</scope>
    <source>
        <strain evidence="2 3">NF13</strain>
    </source>
</reference>
<dbReference type="eggNOG" id="COG1680">
    <property type="taxonomic scope" value="Bacteria"/>
</dbReference>
<dbReference type="InterPro" id="IPR001466">
    <property type="entry name" value="Beta-lactam-related"/>
</dbReference>
<sequence length="382" mass="41360">MQIQGYFDLRFEAVRDAFGALFDGTQQRGAALCVQIGGETVVDLWAGVADNQGEQVWHSDTLVNLFSCTKTFTGVAALQLVEEGKLQLDEPVGRVWPEFAVNGKEAITLRQLLCHRAGVPAIRRPLAAEALYDWDIMTAALAAEEPWWTPGTDQGYAAMTYGWLVGELLRRVDGCGPGESIVRRTAVPLGLDFHVGLDDSEAHRVAYLTRTKNDFGDAAAQRLFKALMSEPESISVRAFNNPPSIMSSGNKPEWRRMAQPAANGHGNARSLAGFYTGLLQGKLLGESLLREMTSEHSAGEDRTLLAATRFGLGCWLDQPNVANATFGMGPRAFGHPGAGGSVGFADPERELAFGFVTNTLGPYVLMDPRAQSLARSVATCLR</sequence>
<accession>M2V5L0</accession>
<organism evidence="2 3">
    <name type="scientific">Stutzerimonas stutzeri NF13</name>
    <dbReference type="NCBI Taxonomy" id="1212548"/>
    <lineage>
        <taxon>Bacteria</taxon>
        <taxon>Pseudomonadati</taxon>
        <taxon>Pseudomonadota</taxon>
        <taxon>Gammaproteobacteria</taxon>
        <taxon>Pseudomonadales</taxon>
        <taxon>Pseudomonadaceae</taxon>
        <taxon>Stutzerimonas</taxon>
    </lineage>
</organism>
<feature type="domain" description="Beta-lactamase-related" evidence="1">
    <location>
        <begin position="19"/>
        <end position="370"/>
    </location>
</feature>
<dbReference type="OrthoDB" id="5705574at2"/>
<comment type="caution">
    <text evidence="2">The sequence shown here is derived from an EMBL/GenBank/DDBJ whole genome shotgun (WGS) entry which is preliminary data.</text>
</comment>
<dbReference type="InterPro" id="IPR052907">
    <property type="entry name" value="Beta-lactamase/esterase"/>
</dbReference>